<dbReference type="Pfam" id="PF02449">
    <property type="entry name" value="Glyco_hydro_42"/>
    <property type="match status" value="1"/>
</dbReference>
<dbReference type="InterPro" id="IPR013529">
    <property type="entry name" value="Glyco_hydro_42_N"/>
</dbReference>
<dbReference type="GO" id="GO:0005975">
    <property type="term" value="P:carbohydrate metabolic process"/>
    <property type="evidence" value="ECO:0007669"/>
    <property type="project" value="InterPro"/>
</dbReference>
<dbReference type="Gene3D" id="3.40.50.880">
    <property type="match status" value="1"/>
</dbReference>
<feature type="active site" description="Nucleophile" evidence="7">
    <location>
        <position position="316"/>
    </location>
</feature>
<dbReference type="CDD" id="cd03143">
    <property type="entry name" value="A4_beta-galactosidase_middle_domain"/>
    <property type="match status" value="1"/>
</dbReference>
<sequence>MTLVSDPSTLAAVPTNPYFFGADWNPEQWPDHVQAEDLALMREARVTAATVGVFSWSRLEPSPGLYDFGRLDRVLDGLHEHGIGAVLATPTASPPPWFTQAHPGALAMRRDGVRLVHGSRDTYCVNAPAYRAASLRVATALAERYARHPAVRLWHVHNEYGTWCFCDHCARAFRTWLRERHGTTAALDDAWTADFWSQRYTDWAQVLPPRATQYLGNPAHELDYRRFLSDSMLAAYTEQRDAIKAVAPDAQVTTNFVLGGWVPVDHARWSREVDLVAIDHYPSSLDGTPAQSAFAADAARGWSAAAGYDGRWLLMEHAPAHVTENGVQRRKPPGMLARIALAHLARGSQGAMYFQWRAGSGGAEQWHTAIVGHPGPDTRLYREFRALGETLAGEGRAPSYRSAYKKVPFLTDGPGGAGAEVGEGGSGARAADRRAEADAVAADGEGVAGRGEVAVWFDEVCGWAVVASHLPAPLDYQGVVESWHRALWRRGYPIDVVPPTATLAGYRVLVVPAAYLLTDESARRLDEYAREGGHLVVTYLSGIVDEHLRVRTGGYPGALRDLLGIRVEEFDPLPPGAVITLDTGDLATGWTEHLTAPGAVVLARYPDGRPAVTRREHGAGVAYYVSCALDEAATARVLDGICAAAGSAPILPDLPDGVEAVRAPGGVWLFNHTDEPHEIAGRQLARGAAAELTAE</sequence>
<evidence type="ECO:0000256" key="1">
    <source>
        <dbReference type="ARBA" id="ARBA00001412"/>
    </source>
</evidence>
<proteinExistence type="inferred from homology"/>
<dbReference type="Pfam" id="PF08532">
    <property type="entry name" value="Glyco_hydro_42M"/>
    <property type="match status" value="1"/>
</dbReference>
<keyword evidence="9" id="KW-0479">Metal-binding</keyword>
<dbReference type="EC" id="3.2.1.23" evidence="3 6"/>
<dbReference type="PIRSF" id="PIRSF001084">
    <property type="entry name" value="B-galactosidase"/>
    <property type="match status" value="1"/>
</dbReference>
<evidence type="ECO:0000256" key="9">
    <source>
        <dbReference type="PIRSR" id="PIRSR001084-3"/>
    </source>
</evidence>
<dbReference type="InterPro" id="IPR013738">
    <property type="entry name" value="Beta_galactosidase_Trimer"/>
</dbReference>
<keyword evidence="9" id="KW-0862">Zinc</keyword>
<dbReference type="SUPFAM" id="SSF51445">
    <property type="entry name" value="(Trans)glycosidases"/>
    <property type="match status" value="1"/>
</dbReference>
<feature type="domain" description="Glycoside hydrolase family 42 N-terminal" evidence="10">
    <location>
        <begin position="23"/>
        <end position="391"/>
    </location>
</feature>
<evidence type="ECO:0000256" key="6">
    <source>
        <dbReference type="PIRNR" id="PIRNR001084"/>
    </source>
</evidence>
<feature type="binding site" evidence="9">
    <location>
        <position position="124"/>
    </location>
    <ligand>
        <name>Zn(2+)</name>
        <dbReference type="ChEBI" id="CHEBI:29105"/>
    </ligand>
</feature>
<evidence type="ECO:0000256" key="3">
    <source>
        <dbReference type="ARBA" id="ARBA00012756"/>
    </source>
</evidence>
<feature type="binding site" evidence="9">
    <location>
        <position position="164"/>
    </location>
    <ligand>
        <name>Zn(2+)</name>
        <dbReference type="ChEBI" id="CHEBI:29105"/>
    </ligand>
</feature>
<feature type="binding site" evidence="9">
    <location>
        <position position="169"/>
    </location>
    <ligand>
        <name>Zn(2+)</name>
        <dbReference type="ChEBI" id="CHEBI:29105"/>
    </ligand>
</feature>
<feature type="binding site" evidence="9">
    <location>
        <position position="166"/>
    </location>
    <ligand>
        <name>Zn(2+)</name>
        <dbReference type="ChEBI" id="CHEBI:29105"/>
    </ligand>
</feature>
<dbReference type="InterPro" id="IPR029062">
    <property type="entry name" value="Class_I_gatase-like"/>
</dbReference>
<dbReference type="Gene3D" id="3.20.20.80">
    <property type="entry name" value="Glycosidases"/>
    <property type="match status" value="1"/>
</dbReference>
<dbReference type="GO" id="GO:0046872">
    <property type="term" value="F:metal ion binding"/>
    <property type="evidence" value="ECO:0007669"/>
    <property type="project" value="UniProtKB-KW"/>
</dbReference>
<dbReference type="Proteomes" id="UP000630887">
    <property type="component" value="Unassembled WGS sequence"/>
</dbReference>
<reference evidence="12 13" key="1">
    <citation type="submission" date="2021-01" db="EMBL/GenBank/DDBJ databases">
        <title>Whole genome shotgun sequence of Catellatospora coxensis NBRC 107359.</title>
        <authorList>
            <person name="Komaki H."/>
            <person name="Tamura T."/>
        </authorList>
    </citation>
    <scope>NUCLEOTIDE SEQUENCE [LARGE SCALE GENOMIC DNA]</scope>
    <source>
        <strain evidence="12 13">NBRC 107359</strain>
    </source>
</reference>
<dbReference type="InterPro" id="IPR017853">
    <property type="entry name" value="GH"/>
</dbReference>
<name>A0A8J3PAZ8_9ACTN</name>
<comment type="similarity">
    <text evidence="2 6">Belongs to the glycosyl hydrolase 42 family.</text>
</comment>
<comment type="catalytic activity">
    <reaction evidence="1 6">
        <text>Hydrolysis of terminal non-reducing beta-D-galactose residues in beta-D-galactosides.</text>
        <dbReference type="EC" id="3.2.1.23"/>
    </reaction>
</comment>
<feature type="binding site" evidence="8">
    <location>
        <position position="120"/>
    </location>
    <ligand>
        <name>substrate</name>
    </ligand>
</feature>
<evidence type="ECO:0000313" key="12">
    <source>
        <dbReference type="EMBL" id="GIG09918.1"/>
    </source>
</evidence>
<evidence type="ECO:0000313" key="13">
    <source>
        <dbReference type="Proteomes" id="UP000630887"/>
    </source>
</evidence>
<dbReference type="SUPFAM" id="SSF52317">
    <property type="entry name" value="Class I glutamine amidotransferase-like"/>
    <property type="match status" value="1"/>
</dbReference>
<evidence type="ECO:0000256" key="2">
    <source>
        <dbReference type="ARBA" id="ARBA00005940"/>
    </source>
</evidence>
<keyword evidence="5 6" id="KW-0326">Glycosidase</keyword>
<evidence type="ECO:0000259" key="10">
    <source>
        <dbReference type="Pfam" id="PF02449"/>
    </source>
</evidence>
<dbReference type="PANTHER" id="PTHR36447:SF1">
    <property type="entry name" value="BETA-GALACTOSIDASE GANA"/>
    <property type="match status" value="1"/>
</dbReference>
<keyword evidence="13" id="KW-1185">Reference proteome</keyword>
<dbReference type="EMBL" id="BONI01000075">
    <property type="protein sequence ID" value="GIG09918.1"/>
    <property type="molecule type" value="Genomic_DNA"/>
</dbReference>
<dbReference type="PANTHER" id="PTHR36447">
    <property type="entry name" value="BETA-GALACTOSIDASE GANA"/>
    <property type="match status" value="1"/>
</dbReference>
<dbReference type="AlphaFoldDB" id="A0A8J3PAZ8"/>
<dbReference type="GO" id="GO:0009341">
    <property type="term" value="C:beta-galactosidase complex"/>
    <property type="evidence" value="ECO:0007669"/>
    <property type="project" value="InterPro"/>
</dbReference>
<evidence type="ECO:0000256" key="8">
    <source>
        <dbReference type="PIRSR" id="PIRSR001084-2"/>
    </source>
</evidence>
<feature type="binding site" evidence="8">
    <location>
        <position position="158"/>
    </location>
    <ligand>
        <name>substrate</name>
    </ligand>
</feature>
<evidence type="ECO:0000256" key="4">
    <source>
        <dbReference type="ARBA" id="ARBA00022801"/>
    </source>
</evidence>
<feature type="domain" description="Beta-galactosidase trimerisation" evidence="11">
    <location>
        <begin position="452"/>
        <end position="643"/>
    </location>
</feature>
<feature type="active site" description="Proton donor" evidence="7">
    <location>
        <position position="159"/>
    </location>
</feature>
<gene>
    <name evidence="12" type="ORF">Cco03nite_66180</name>
</gene>
<dbReference type="InterPro" id="IPR003476">
    <property type="entry name" value="Glyco_hydro_42"/>
</dbReference>
<comment type="caution">
    <text evidence="12">The sequence shown here is derived from an EMBL/GenBank/DDBJ whole genome shotgun (WGS) entry which is preliminary data.</text>
</comment>
<dbReference type="GO" id="GO:0004565">
    <property type="term" value="F:beta-galactosidase activity"/>
    <property type="evidence" value="ECO:0007669"/>
    <property type="project" value="UniProtKB-EC"/>
</dbReference>
<evidence type="ECO:0000256" key="5">
    <source>
        <dbReference type="ARBA" id="ARBA00023295"/>
    </source>
</evidence>
<evidence type="ECO:0000256" key="7">
    <source>
        <dbReference type="PIRSR" id="PIRSR001084-1"/>
    </source>
</evidence>
<evidence type="ECO:0000259" key="11">
    <source>
        <dbReference type="Pfam" id="PF08532"/>
    </source>
</evidence>
<organism evidence="12 13">
    <name type="scientific">Catellatospora coxensis</name>
    <dbReference type="NCBI Taxonomy" id="310354"/>
    <lineage>
        <taxon>Bacteria</taxon>
        <taxon>Bacillati</taxon>
        <taxon>Actinomycetota</taxon>
        <taxon>Actinomycetes</taxon>
        <taxon>Micromonosporales</taxon>
        <taxon>Micromonosporaceae</taxon>
        <taxon>Catellatospora</taxon>
    </lineage>
</organism>
<keyword evidence="4 6" id="KW-0378">Hydrolase</keyword>
<protein>
    <recommendedName>
        <fullName evidence="3 6">Beta-galactosidase</fullName>
        <shortName evidence="6">Beta-gal</shortName>
        <ecNumber evidence="3 6">3.2.1.23</ecNumber>
    </recommendedName>
</protein>
<accession>A0A8J3PAZ8</accession>